<comment type="similarity">
    <text evidence="10 12">Belongs to the DnaJ family.</text>
</comment>
<evidence type="ECO:0000256" key="4">
    <source>
        <dbReference type="ARBA" id="ARBA00022737"/>
    </source>
</evidence>
<dbReference type="InterPro" id="IPR012724">
    <property type="entry name" value="DnaJ"/>
</dbReference>
<feature type="binding site" evidence="12">
    <location>
        <position position="170"/>
    </location>
    <ligand>
        <name>Zn(2+)</name>
        <dbReference type="ChEBI" id="CHEBI:29105"/>
        <label>2</label>
    </ligand>
</feature>
<feature type="domain" description="J" evidence="14">
    <location>
        <begin position="8"/>
        <end position="73"/>
    </location>
</feature>
<dbReference type="InterPro" id="IPR008971">
    <property type="entry name" value="HSP40/DnaJ_pept-bd"/>
</dbReference>
<evidence type="ECO:0000256" key="5">
    <source>
        <dbReference type="ARBA" id="ARBA00022771"/>
    </source>
</evidence>
<dbReference type="FunFam" id="2.10.230.10:FF:000002">
    <property type="entry name" value="Molecular chaperone DnaJ"/>
    <property type="match status" value="1"/>
</dbReference>
<dbReference type="KEGG" id="ccos:Pan44_13070"/>
<dbReference type="HAMAP" id="MF_01152">
    <property type="entry name" value="DnaJ"/>
    <property type="match status" value="1"/>
</dbReference>
<evidence type="ECO:0000256" key="6">
    <source>
        <dbReference type="ARBA" id="ARBA00022833"/>
    </source>
</evidence>
<comment type="subunit">
    <text evidence="12">Homodimer.</text>
</comment>
<dbReference type="Proteomes" id="UP000315700">
    <property type="component" value="Chromosome"/>
</dbReference>
<evidence type="ECO:0000256" key="7">
    <source>
        <dbReference type="ARBA" id="ARBA00023016"/>
    </source>
</evidence>
<dbReference type="GO" id="GO:0008270">
    <property type="term" value="F:zinc ion binding"/>
    <property type="evidence" value="ECO:0007669"/>
    <property type="project" value="UniProtKB-UniRule"/>
</dbReference>
<evidence type="ECO:0000256" key="12">
    <source>
        <dbReference type="HAMAP-Rule" id="MF_01152"/>
    </source>
</evidence>
<dbReference type="PROSITE" id="PS50076">
    <property type="entry name" value="DNAJ_2"/>
    <property type="match status" value="1"/>
</dbReference>
<dbReference type="Pfam" id="PF00684">
    <property type="entry name" value="DnaJ_CXXCXGXG"/>
    <property type="match status" value="1"/>
</dbReference>
<evidence type="ECO:0000256" key="11">
    <source>
        <dbReference type="ARBA" id="ARBA00067609"/>
    </source>
</evidence>
<dbReference type="PRINTS" id="PR00625">
    <property type="entry name" value="JDOMAIN"/>
</dbReference>
<dbReference type="SMART" id="SM00271">
    <property type="entry name" value="DnaJ"/>
    <property type="match status" value="1"/>
</dbReference>
<evidence type="ECO:0000256" key="1">
    <source>
        <dbReference type="ARBA" id="ARBA00022490"/>
    </source>
</evidence>
<keyword evidence="3 12" id="KW-0479">Metal-binding</keyword>
<comment type="subcellular location">
    <subcellularLocation>
        <location evidence="12">Cytoplasm</location>
    </subcellularLocation>
</comment>
<feature type="repeat" description="CXXCXGXG motif" evidence="12">
    <location>
        <begin position="150"/>
        <end position="157"/>
    </location>
</feature>
<dbReference type="GO" id="GO:0005737">
    <property type="term" value="C:cytoplasm"/>
    <property type="evidence" value="ECO:0007669"/>
    <property type="project" value="UniProtKB-SubCell"/>
</dbReference>
<keyword evidence="2 12" id="KW-0235">DNA replication</keyword>
<sequence length="383" mass="41540">MPSMAERDYYEVLGVAKSASFEEIKKAYKKAALANHPDKNPGDDTAVERFKECAAAYEVLSDENKRARYDRYGHAGVQGAGGGGSPFGDVNDIFSQFSDIFEGFGFFGGNQRSRSGAQRGSHLRASMTIDLVTASKGAERELRIQRKKSCARCSGSGAEPGSSPHRCDYCGGRGQVVQSQGFFRVQTPCPACSGSGSIIRNKCTECRGTGREDEEVVLQVRIPAGIDNGVQLCLRGEGEAGSGGGPRGDLYVDVHVKDHPLFKREGQHLICTVPISYTQAALGGTIEVPLLTGSDTIEIPPGTQPGELFRVRGQGMPDLRGGRRGDLHVQIELQVPKKLDAEHEGLLRKLAEYENANVAPHHKSWLDKLRDFISGENDDEEDE</sequence>
<dbReference type="PANTHER" id="PTHR43096">
    <property type="entry name" value="DNAJ HOMOLOG 1, MITOCHONDRIAL-RELATED"/>
    <property type="match status" value="1"/>
</dbReference>
<feature type="binding site" evidence="12">
    <location>
        <position position="189"/>
    </location>
    <ligand>
        <name>Zn(2+)</name>
        <dbReference type="ChEBI" id="CHEBI:29105"/>
        <label>2</label>
    </ligand>
</feature>
<reference evidence="16 17" key="1">
    <citation type="submission" date="2019-02" db="EMBL/GenBank/DDBJ databases">
        <title>Deep-cultivation of Planctomycetes and their phenomic and genomic characterization uncovers novel biology.</title>
        <authorList>
            <person name="Wiegand S."/>
            <person name="Jogler M."/>
            <person name="Boedeker C."/>
            <person name="Pinto D."/>
            <person name="Vollmers J."/>
            <person name="Rivas-Marin E."/>
            <person name="Kohn T."/>
            <person name="Peeters S.H."/>
            <person name="Heuer A."/>
            <person name="Rast P."/>
            <person name="Oberbeckmann S."/>
            <person name="Bunk B."/>
            <person name="Jeske O."/>
            <person name="Meyerdierks A."/>
            <person name="Storesund J.E."/>
            <person name="Kallscheuer N."/>
            <person name="Luecker S."/>
            <person name="Lage O.M."/>
            <person name="Pohl T."/>
            <person name="Merkel B.J."/>
            <person name="Hornburger P."/>
            <person name="Mueller R.-W."/>
            <person name="Bruemmer F."/>
            <person name="Labrenz M."/>
            <person name="Spormann A.M."/>
            <person name="Op den Camp H."/>
            <person name="Overmann J."/>
            <person name="Amann R."/>
            <person name="Jetten M.S.M."/>
            <person name="Mascher T."/>
            <person name="Medema M.H."/>
            <person name="Devos D.P."/>
            <person name="Kaster A.-K."/>
            <person name="Ovreas L."/>
            <person name="Rohde M."/>
            <person name="Galperin M.Y."/>
            <person name="Jogler C."/>
        </authorList>
    </citation>
    <scope>NUCLEOTIDE SEQUENCE [LARGE SCALE GENOMIC DNA]</scope>
    <source>
        <strain evidence="16 17">Pan44</strain>
    </source>
</reference>
<comment type="domain">
    <text evidence="12">The J domain is necessary and sufficient to stimulate DnaK ATPase activity. Zinc center 1 plays an important role in the autonomous, DnaK-independent chaperone activity of DnaJ. Zinc center 2 is essential for interaction with DnaK and for DnaJ activity.</text>
</comment>
<dbReference type="AlphaFoldDB" id="A0A517SAX9"/>
<dbReference type="FunCoup" id="A0A517SAX9">
    <property type="interactions" value="598"/>
</dbReference>
<feature type="repeat" description="CXXCXGXG motif" evidence="12">
    <location>
        <begin position="189"/>
        <end position="196"/>
    </location>
</feature>
<dbReference type="NCBIfam" id="NF008035">
    <property type="entry name" value="PRK10767.1"/>
    <property type="match status" value="1"/>
</dbReference>
<feature type="repeat" description="CXXCXGXG motif" evidence="12">
    <location>
        <begin position="167"/>
        <end position="174"/>
    </location>
</feature>
<dbReference type="Pfam" id="PF01556">
    <property type="entry name" value="DnaJ_C"/>
    <property type="match status" value="1"/>
</dbReference>
<keyword evidence="7 12" id="KW-0346">Stress response</keyword>
<dbReference type="FunFam" id="2.60.260.20:FF:000005">
    <property type="entry name" value="Chaperone protein dnaJ 1, mitochondrial"/>
    <property type="match status" value="1"/>
</dbReference>
<evidence type="ECO:0000256" key="13">
    <source>
        <dbReference type="PROSITE-ProRule" id="PRU00546"/>
    </source>
</evidence>
<feature type="binding site" evidence="12">
    <location>
        <position position="167"/>
    </location>
    <ligand>
        <name>Zn(2+)</name>
        <dbReference type="ChEBI" id="CHEBI:29105"/>
        <label>2</label>
    </ligand>
</feature>
<comment type="cofactor">
    <cofactor evidence="12">
        <name>Zn(2+)</name>
        <dbReference type="ChEBI" id="CHEBI:29105"/>
    </cofactor>
    <text evidence="12">Binds 2 Zn(2+) ions per monomer.</text>
</comment>
<dbReference type="GO" id="GO:0005524">
    <property type="term" value="F:ATP binding"/>
    <property type="evidence" value="ECO:0007669"/>
    <property type="project" value="InterPro"/>
</dbReference>
<feature type="domain" description="CR-type" evidence="15">
    <location>
        <begin position="137"/>
        <end position="215"/>
    </location>
</feature>
<dbReference type="PROSITE" id="PS51188">
    <property type="entry name" value="ZF_CR"/>
    <property type="match status" value="1"/>
</dbReference>
<protein>
    <recommendedName>
        <fullName evidence="11 12">Chaperone protein DnaJ</fullName>
    </recommendedName>
</protein>
<feature type="binding site" evidence="12">
    <location>
        <position position="153"/>
    </location>
    <ligand>
        <name>Zn(2+)</name>
        <dbReference type="ChEBI" id="CHEBI:29105"/>
        <label>1</label>
    </ligand>
</feature>
<accession>A0A517SAX9</accession>
<dbReference type="GO" id="GO:0009408">
    <property type="term" value="P:response to heat"/>
    <property type="evidence" value="ECO:0007669"/>
    <property type="project" value="InterPro"/>
</dbReference>
<keyword evidence="5 12" id="KW-0863">Zinc-finger</keyword>
<dbReference type="SUPFAM" id="SSF49493">
    <property type="entry name" value="HSP40/DnaJ peptide-binding domain"/>
    <property type="match status" value="2"/>
</dbReference>
<evidence type="ECO:0000313" key="17">
    <source>
        <dbReference type="Proteomes" id="UP000315700"/>
    </source>
</evidence>
<dbReference type="CDD" id="cd10747">
    <property type="entry name" value="DnaJ_C"/>
    <property type="match status" value="1"/>
</dbReference>
<keyword evidence="17" id="KW-1185">Reference proteome</keyword>
<feature type="binding site" evidence="12">
    <location>
        <position position="192"/>
    </location>
    <ligand>
        <name>Zn(2+)</name>
        <dbReference type="ChEBI" id="CHEBI:29105"/>
        <label>2</label>
    </ligand>
</feature>
<feature type="binding site" evidence="12">
    <location>
        <position position="203"/>
    </location>
    <ligand>
        <name>Zn(2+)</name>
        <dbReference type="ChEBI" id="CHEBI:29105"/>
        <label>1</label>
    </ligand>
</feature>
<keyword evidence="6 12" id="KW-0862">Zinc</keyword>
<dbReference type="InterPro" id="IPR001305">
    <property type="entry name" value="HSP_DnaJ_Cys-rich_dom"/>
</dbReference>
<dbReference type="InterPro" id="IPR036869">
    <property type="entry name" value="J_dom_sf"/>
</dbReference>
<evidence type="ECO:0000256" key="2">
    <source>
        <dbReference type="ARBA" id="ARBA00022705"/>
    </source>
</evidence>
<dbReference type="InterPro" id="IPR001623">
    <property type="entry name" value="DnaJ_domain"/>
</dbReference>
<dbReference type="Pfam" id="PF00226">
    <property type="entry name" value="DnaJ"/>
    <property type="match status" value="1"/>
</dbReference>
<evidence type="ECO:0000313" key="16">
    <source>
        <dbReference type="EMBL" id="QDT53291.1"/>
    </source>
</evidence>
<dbReference type="FunFam" id="1.10.287.110:FF:000034">
    <property type="entry name" value="Chaperone protein DnaJ"/>
    <property type="match status" value="1"/>
</dbReference>
<proteinExistence type="inferred from homology"/>
<feature type="repeat" description="CXXCXGXG motif" evidence="12">
    <location>
        <begin position="203"/>
        <end position="210"/>
    </location>
</feature>
<dbReference type="SUPFAM" id="SSF46565">
    <property type="entry name" value="Chaperone J-domain"/>
    <property type="match status" value="1"/>
</dbReference>
<keyword evidence="1 12" id="KW-0963">Cytoplasm</keyword>
<evidence type="ECO:0000256" key="9">
    <source>
        <dbReference type="ARBA" id="ARBA00053423"/>
    </source>
</evidence>
<evidence type="ECO:0000256" key="3">
    <source>
        <dbReference type="ARBA" id="ARBA00022723"/>
    </source>
</evidence>
<feature type="binding site" evidence="12">
    <location>
        <position position="206"/>
    </location>
    <ligand>
        <name>Zn(2+)</name>
        <dbReference type="ChEBI" id="CHEBI:29105"/>
        <label>1</label>
    </ligand>
</feature>
<feature type="zinc finger region" description="CR-type" evidence="13">
    <location>
        <begin position="137"/>
        <end position="215"/>
    </location>
</feature>
<gene>
    <name evidence="12 16" type="primary">dnaJ</name>
    <name evidence="16" type="ORF">Pan44_13070</name>
</gene>
<evidence type="ECO:0000256" key="10">
    <source>
        <dbReference type="ARBA" id="ARBA00061004"/>
    </source>
</evidence>
<dbReference type="NCBIfam" id="TIGR02349">
    <property type="entry name" value="DnaJ_bact"/>
    <property type="match status" value="1"/>
</dbReference>
<dbReference type="CDD" id="cd06257">
    <property type="entry name" value="DnaJ"/>
    <property type="match status" value="1"/>
</dbReference>
<dbReference type="CDD" id="cd10719">
    <property type="entry name" value="DnaJ_zf"/>
    <property type="match status" value="1"/>
</dbReference>
<dbReference type="GO" id="GO:0006260">
    <property type="term" value="P:DNA replication"/>
    <property type="evidence" value="ECO:0007669"/>
    <property type="project" value="UniProtKB-KW"/>
</dbReference>
<evidence type="ECO:0000259" key="14">
    <source>
        <dbReference type="PROSITE" id="PS50076"/>
    </source>
</evidence>
<keyword evidence="8 12" id="KW-0143">Chaperone</keyword>
<evidence type="ECO:0000256" key="8">
    <source>
        <dbReference type="ARBA" id="ARBA00023186"/>
    </source>
</evidence>
<feature type="binding site" evidence="12">
    <location>
        <position position="150"/>
    </location>
    <ligand>
        <name>Zn(2+)</name>
        <dbReference type="ChEBI" id="CHEBI:29105"/>
        <label>1</label>
    </ligand>
</feature>
<dbReference type="InterPro" id="IPR036410">
    <property type="entry name" value="HSP_DnaJ_Cys-rich_dom_sf"/>
</dbReference>
<comment type="function">
    <text evidence="9 12">Participates actively in the response to hyperosmotic and heat shock by preventing the aggregation of stress-denatured proteins and by disaggregating proteins, also in an autonomous, DnaK-independent fashion. Unfolded proteins bind initially to DnaJ; upon interaction with the DnaJ-bound protein, DnaK hydrolyzes its bound ATP, resulting in the formation of a stable complex. GrpE releases ADP from DnaK; ATP binding to DnaK triggers the release of the substrate protein, thus completing the reaction cycle. Several rounds of ATP-dependent interactions between DnaJ, DnaK and GrpE are required for fully efficient folding. Also involved, together with DnaK and GrpE, in the DNA replication of plasmids through activation of initiation proteins.</text>
</comment>
<dbReference type="Gene3D" id="2.60.260.20">
    <property type="entry name" value="Urease metallochaperone UreE, N-terminal domain"/>
    <property type="match status" value="2"/>
</dbReference>
<dbReference type="SUPFAM" id="SSF57938">
    <property type="entry name" value="DnaJ/Hsp40 cysteine-rich domain"/>
    <property type="match status" value="1"/>
</dbReference>
<organism evidence="16 17">
    <name type="scientific">Caulifigura coniformis</name>
    <dbReference type="NCBI Taxonomy" id="2527983"/>
    <lineage>
        <taxon>Bacteria</taxon>
        <taxon>Pseudomonadati</taxon>
        <taxon>Planctomycetota</taxon>
        <taxon>Planctomycetia</taxon>
        <taxon>Planctomycetales</taxon>
        <taxon>Planctomycetaceae</taxon>
        <taxon>Caulifigura</taxon>
    </lineage>
</organism>
<dbReference type="GO" id="GO:0051082">
    <property type="term" value="F:unfolded protein binding"/>
    <property type="evidence" value="ECO:0007669"/>
    <property type="project" value="UniProtKB-UniRule"/>
</dbReference>
<dbReference type="Gene3D" id="1.10.287.110">
    <property type="entry name" value="DnaJ domain"/>
    <property type="match status" value="1"/>
</dbReference>
<dbReference type="InterPro" id="IPR002939">
    <property type="entry name" value="DnaJ_C"/>
</dbReference>
<dbReference type="InParanoid" id="A0A517SAX9"/>
<evidence type="ECO:0000259" key="15">
    <source>
        <dbReference type="PROSITE" id="PS51188"/>
    </source>
</evidence>
<dbReference type="GO" id="GO:0031072">
    <property type="term" value="F:heat shock protein binding"/>
    <property type="evidence" value="ECO:0007669"/>
    <property type="project" value="InterPro"/>
</dbReference>
<dbReference type="PANTHER" id="PTHR43096:SF48">
    <property type="entry name" value="CHAPERONE PROTEIN DNAJ"/>
    <property type="match status" value="1"/>
</dbReference>
<keyword evidence="4 12" id="KW-0677">Repeat</keyword>
<name>A0A517SAX9_9PLAN</name>
<dbReference type="Gene3D" id="2.10.230.10">
    <property type="entry name" value="Heat shock protein DnaJ, cysteine-rich domain"/>
    <property type="match status" value="1"/>
</dbReference>
<dbReference type="GO" id="GO:0042026">
    <property type="term" value="P:protein refolding"/>
    <property type="evidence" value="ECO:0007669"/>
    <property type="project" value="TreeGrafter"/>
</dbReference>
<dbReference type="EMBL" id="CP036271">
    <property type="protein sequence ID" value="QDT53291.1"/>
    <property type="molecule type" value="Genomic_DNA"/>
</dbReference>